<feature type="modified residue" description="4-aspartylphosphate" evidence="2">
    <location>
        <position position="251"/>
    </location>
</feature>
<dbReference type="Gene3D" id="3.40.50.2300">
    <property type="match status" value="1"/>
</dbReference>
<dbReference type="SMART" id="SM00448">
    <property type="entry name" value="REC"/>
    <property type="match status" value="1"/>
</dbReference>
<dbReference type="InterPro" id="IPR045279">
    <property type="entry name" value="ARR-like"/>
</dbReference>
<dbReference type="Proteomes" id="UP001497522">
    <property type="component" value="Chromosome 5"/>
</dbReference>
<sequence length="367" mass="40256">MLIEVQQTETESAPDSLLSCQDSISWMYQTEIRPEVQDAVSWRTQMELKAELPHLQGVCQEVVSRKGIMERQPKLSKLQGVCQDHNLLCKSHQLELAASEHPEFQGAVPWKAQMETKPELGTLKGLHKNVVLLKGGDCKPKATSLYVAGQDVNCWKRRGKRRPEGSSLPTSYKEPTCQETYAAISTPEAHVLAVDDSNIDRKIIEGLLKTSLYKVTTVDSALRALEVLGVSAGCTTSVKPNAFQVNLIITDYCMPGMTGYDLLKTIKATTALHEIPVVIMSSENIPKRIKSCLNEGAEEFIIKPVKMSDVKRLQCHIRPFTRAPCSGSIESLGPSSICSNRKVGSPDGLQAKPSPESQSCLNGVVVA</sequence>
<dbReference type="PROSITE" id="PS50110">
    <property type="entry name" value="RESPONSE_REGULATORY"/>
    <property type="match status" value="1"/>
</dbReference>
<dbReference type="SUPFAM" id="SSF52172">
    <property type="entry name" value="CheY-like"/>
    <property type="match status" value="1"/>
</dbReference>
<keyword evidence="1" id="KW-0902">Two-component regulatory system</keyword>
<feature type="domain" description="Response regulatory" evidence="3">
    <location>
        <begin position="190"/>
        <end position="318"/>
    </location>
</feature>
<protein>
    <recommendedName>
        <fullName evidence="3">Response regulatory domain-containing protein</fullName>
    </recommendedName>
</protein>
<reference evidence="4" key="1">
    <citation type="submission" date="2024-03" db="EMBL/GenBank/DDBJ databases">
        <authorList>
            <consortium name="ELIXIR-Norway"/>
            <consortium name="Elixir Norway"/>
        </authorList>
    </citation>
    <scope>NUCLEOTIDE SEQUENCE</scope>
</reference>
<accession>A0ABP1BKI1</accession>
<dbReference type="Pfam" id="PF00072">
    <property type="entry name" value="Response_reg"/>
    <property type="match status" value="1"/>
</dbReference>
<evidence type="ECO:0000313" key="5">
    <source>
        <dbReference type="Proteomes" id="UP001497522"/>
    </source>
</evidence>
<keyword evidence="2" id="KW-0597">Phosphoprotein</keyword>
<keyword evidence="5" id="KW-1185">Reference proteome</keyword>
<evidence type="ECO:0000259" key="3">
    <source>
        <dbReference type="PROSITE" id="PS50110"/>
    </source>
</evidence>
<dbReference type="InterPro" id="IPR011006">
    <property type="entry name" value="CheY-like_superfamily"/>
</dbReference>
<evidence type="ECO:0000256" key="1">
    <source>
        <dbReference type="ARBA" id="ARBA00023012"/>
    </source>
</evidence>
<dbReference type="CDD" id="cd17581">
    <property type="entry name" value="REC_typeA_ARR"/>
    <property type="match status" value="1"/>
</dbReference>
<dbReference type="InterPro" id="IPR001789">
    <property type="entry name" value="Sig_transdc_resp-reg_receiver"/>
</dbReference>
<organism evidence="4 5">
    <name type="scientific">Sphagnum jensenii</name>
    <dbReference type="NCBI Taxonomy" id="128206"/>
    <lineage>
        <taxon>Eukaryota</taxon>
        <taxon>Viridiplantae</taxon>
        <taxon>Streptophyta</taxon>
        <taxon>Embryophyta</taxon>
        <taxon>Bryophyta</taxon>
        <taxon>Sphagnophytina</taxon>
        <taxon>Sphagnopsida</taxon>
        <taxon>Sphagnales</taxon>
        <taxon>Sphagnaceae</taxon>
        <taxon>Sphagnum</taxon>
    </lineage>
</organism>
<dbReference type="EMBL" id="OZ023706">
    <property type="protein sequence ID" value="CAK9876135.1"/>
    <property type="molecule type" value="Genomic_DNA"/>
</dbReference>
<proteinExistence type="predicted"/>
<gene>
    <name evidence="4" type="ORF">CSSPJE1EN2_LOCUS18357</name>
</gene>
<evidence type="ECO:0000313" key="4">
    <source>
        <dbReference type="EMBL" id="CAK9876135.1"/>
    </source>
</evidence>
<name>A0ABP1BKI1_9BRYO</name>
<evidence type="ECO:0000256" key="2">
    <source>
        <dbReference type="PROSITE-ProRule" id="PRU00169"/>
    </source>
</evidence>
<dbReference type="PANTHER" id="PTHR43874:SF147">
    <property type="entry name" value="TYPE-A RESPONSE REGULATOR"/>
    <property type="match status" value="1"/>
</dbReference>
<dbReference type="PANTHER" id="PTHR43874">
    <property type="entry name" value="TWO-COMPONENT RESPONSE REGULATOR"/>
    <property type="match status" value="1"/>
</dbReference>